<dbReference type="EMBL" id="UFQT01000581">
    <property type="protein sequence ID" value="SSX25475.1"/>
    <property type="molecule type" value="Genomic_DNA"/>
</dbReference>
<dbReference type="VEuPathDB" id="VectorBase:CSON012391"/>
<accession>A0A336M5F2</accession>
<dbReference type="AlphaFoldDB" id="A0A336M5F2"/>
<proteinExistence type="predicted"/>
<reference evidence="2" key="1">
    <citation type="submission" date="2018-07" db="EMBL/GenBank/DDBJ databases">
        <authorList>
            <person name="Quirk P.G."/>
            <person name="Krulwich T.A."/>
        </authorList>
    </citation>
    <scope>NUCLEOTIDE SEQUENCE</scope>
</reference>
<gene>
    <name evidence="2" type="primary">CSON012391</name>
</gene>
<feature type="region of interest" description="Disordered" evidence="1">
    <location>
        <begin position="135"/>
        <end position="176"/>
    </location>
</feature>
<evidence type="ECO:0000313" key="2">
    <source>
        <dbReference type="EMBL" id="SSX25475.1"/>
    </source>
</evidence>
<name>A0A336M5F2_CULSO</name>
<evidence type="ECO:0000256" key="1">
    <source>
        <dbReference type="SAM" id="MobiDB-lite"/>
    </source>
</evidence>
<protein>
    <submittedName>
        <fullName evidence="2">CSON012391 protein</fullName>
    </submittedName>
</protein>
<feature type="compositionally biased region" description="Polar residues" evidence="1">
    <location>
        <begin position="139"/>
        <end position="155"/>
    </location>
</feature>
<sequence>MGIPFDSDVPASARLKTPNEKLNSHNFQRDSGLKLEVQEFVGNHKEFRIDTNSIHLRIIGNNNRVILKCNHGKLDVIGHATKVKVLSNSGKINYIGNNGKIYIGRRSQVTNVHYTGNQGSVKLLDADFIASDHIRHQQNRTNSNENVNRLSGSSTKSEEDKPSPSAPLLEPPTPPPIVLINVKNNISLPNIDDLTQLPDQTLNAKTTFKISNSSTDICKEV</sequence>
<organism evidence="2">
    <name type="scientific">Culicoides sonorensis</name>
    <name type="common">Biting midge</name>
    <dbReference type="NCBI Taxonomy" id="179676"/>
    <lineage>
        <taxon>Eukaryota</taxon>
        <taxon>Metazoa</taxon>
        <taxon>Ecdysozoa</taxon>
        <taxon>Arthropoda</taxon>
        <taxon>Hexapoda</taxon>
        <taxon>Insecta</taxon>
        <taxon>Pterygota</taxon>
        <taxon>Neoptera</taxon>
        <taxon>Endopterygota</taxon>
        <taxon>Diptera</taxon>
        <taxon>Nematocera</taxon>
        <taxon>Chironomoidea</taxon>
        <taxon>Ceratopogonidae</taxon>
        <taxon>Ceratopogoninae</taxon>
        <taxon>Culicoides</taxon>
        <taxon>Monoculicoides</taxon>
    </lineage>
</organism>